<accession>A0A841ATJ2</accession>
<dbReference type="AlphaFoldDB" id="A0A841ATJ2"/>
<dbReference type="Pfam" id="PF13439">
    <property type="entry name" value="Glyco_transf_4"/>
    <property type="match status" value="1"/>
</dbReference>
<dbReference type="GO" id="GO:0009103">
    <property type="term" value="P:lipopolysaccharide biosynthetic process"/>
    <property type="evidence" value="ECO:0007669"/>
    <property type="project" value="TreeGrafter"/>
</dbReference>
<dbReference type="SUPFAM" id="SSF53756">
    <property type="entry name" value="UDP-Glycosyltransferase/glycogen phosphorylase"/>
    <property type="match status" value="1"/>
</dbReference>
<organism evidence="5 6">
    <name type="scientific">Conyzicola lurida</name>
    <dbReference type="NCBI Taxonomy" id="1172621"/>
    <lineage>
        <taxon>Bacteria</taxon>
        <taxon>Bacillati</taxon>
        <taxon>Actinomycetota</taxon>
        <taxon>Actinomycetes</taxon>
        <taxon>Micrococcales</taxon>
        <taxon>Microbacteriaceae</taxon>
        <taxon>Conyzicola</taxon>
    </lineage>
</organism>
<keyword evidence="1" id="KW-0328">Glycosyltransferase</keyword>
<dbReference type="InterPro" id="IPR001296">
    <property type="entry name" value="Glyco_trans_1"/>
</dbReference>
<dbReference type="Proteomes" id="UP000536685">
    <property type="component" value="Unassembled WGS sequence"/>
</dbReference>
<comment type="caution">
    <text evidence="5">The sequence shown here is derived from an EMBL/GenBank/DDBJ whole genome shotgun (WGS) entry which is preliminary data.</text>
</comment>
<proteinExistence type="predicted"/>
<feature type="domain" description="Glycosyl transferase family 1" evidence="3">
    <location>
        <begin position="181"/>
        <end position="321"/>
    </location>
</feature>
<name>A0A841ATJ2_9MICO</name>
<gene>
    <name evidence="5" type="ORF">HD599_003434</name>
</gene>
<evidence type="ECO:0000313" key="5">
    <source>
        <dbReference type="EMBL" id="MBB5845111.1"/>
    </source>
</evidence>
<keyword evidence="6" id="KW-1185">Reference proteome</keyword>
<dbReference type="InterPro" id="IPR028098">
    <property type="entry name" value="Glyco_trans_4-like_N"/>
</dbReference>
<sequence>MKIVIDVSGAPERSGGMKVHATELVRAWSESYPTDELIVVGPAWVETGFAAEKNVTPRAITRDGVPSRFFTQLFAARQIFRSTKADALLSLSSIVSPFVSSSSTACFVHDWRHITEPGEMGLAQRAYRRLWIWSIRSAGTTFAVSEKTREETLRFSKPQRLILAENGGDHPRRWPQIARTERERPRLVTFGHFINKRPELVIESLAELRTSGRPMDLVVVGAKGDYADELRALAERLGVSDLLTLPGFVPDAELHGLMQNADVVILASTDEGYGFPVVEASYFGVPVVVAADSGIEDIHGSRVVVGPATAAGLAGAVTAALGQKPVEGDAPPIVAWAETAAVVRRALLTAEHGN</sequence>
<evidence type="ECO:0000313" key="6">
    <source>
        <dbReference type="Proteomes" id="UP000536685"/>
    </source>
</evidence>
<evidence type="ECO:0000259" key="3">
    <source>
        <dbReference type="Pfam" id="PF00534"/>
    </source>
</evidence>
<evidence type="ECO:0000256" key="1">
    <source>
        <dbReference type="ARBA" id="ARBA00022676"/>
    </source>
</evidence>
<dbReference type="RefSeq" id="WP_184239930.1">
    <property type="nucleotide sequence ID" value="NZ_JACHMJ010000001.1"/>
</dbReference>
<keyword evidence="2 5" id="KW-0808">Transferase</keyword>
<evidence type="ECO:0000259" key="4">
    <source>
        <dbReference type="Pfam" id="PF13439"/>
    </source>
</evidence>
<reference evidence="5 6" key="1">
    <citation type="submission" date="2020-08" db="EMBL/GenBank/DDBJ databases">
        <title>Sequencing the genomes of 1000 actinobacteria strains.</title>
        <authorList>
            <person name="Klenk H.-P."/>
        </authorList>
    </citation>
    <scope>NUCLEOTIDE SEQUENCE [LARGE SCALE GENOMIC DNA]</scope>
    <source>
        <strain evidence="5 6">DSM 105784</strain>
    </source>
</reference>
<dbReference type="EMBL" id="JACHMJ010000001">
    <property type="protein sequence ID" value="MBB5845111.1"/>
    <property type="molecule type" value="Genomic_DNA"/>
</dbReference>
<evidence type="ECO:0000256" key="2">
    <source>
        <dbReference type="ARBA" id="ARBA00022679"/>
    </source>
</evidence>
<protein>
    <submittedName>
        <fullName evidence="5">Glycosyltransferase involved in cell wall biosynthesis</fullName>
    </submittedName>
</protein>
<dbReference type="Pfam" id="PF00534">
    <property type="entry name" value="Glycos_transf_1"/>
    <property type="match status" value="1"/>
</dbReference>
<feature type="domain" description="Glycosyltransferase subfamily 4-like N-terminal" evidence="4">
    <location>
        <begin position="15"/>
        <end position="168"/>
    </location>
</feature>
<dbReference type="PANTHER" id="PTHR46401:SF2">
    <property type="entry name" value="GLYCOSYLTRANSFERASE WBBK-RELATED"/>
    <property type="match status" value="1"/>
</dbReference>
<dbReference type="PANTHER" id="PTHR46401">
    <property type="entry name" value="GLYCOSYLTRANSFERASE WBBK-RELATED"/>
    <property type="match status" value="1"/>
</dbReference>
<dbReference type="GO" id="GO:0016757">
    <property type="term" value="F:glycosyltransferase activity"/>
    <property type="evidence" value="ECO:0007669"/>
    <property type="project" value="InterPro"/>
</dbReference>
<dbReference type="Gene3D" id="3.40.50.2000">
    <property type="entry name" value="Glycogen Phosphorylase B"/>
    <property type="match status" value="2"/>
</dbReference>